<dbReference type="FunCoup" id="A0A2T3AIX4">
    <property type="interactions" value="21"/>
</dbReference>
<dbReference type="Pfam" id="PF12273">
    <property type="entry name" value="RCR"/>
    <property type="match status" value="1"/>
</dbReference>
<evidence type="ECO:0000256" key="2">
    <source>
        <dbReference type="SAM" id="Phobius"/>
    </source>
</evidence>
<dbReference type="GO" id="GO:0016192">
    <property type="term" value="P:vesicle-mediated transport"/>
    <property type="evidence" value="ECO:0007669"/>
    <property type="project" value="TreeGrafter"/>
</dbReference>
<organism evidence="3 4">
    <name type="scientific">Coniella lustricola</name>
    <dbReference type="NCBI Taxonomy" id="2025994"/>
    <lineage>
        <taxon>Eukaryota</taxon>
        <taxon>Fungi</taxon>
        <taxon>Dikarya</taxon>
        <taxon>Ascomycota</taxon>
        <taxon>Pezizomycotina</taxon>
        <taxon>Sordariomycetes</taxon>
        <taxon>Sordariomycetidae</taxon>
        <taxon>Diaporthales</taxon>
        <taxon>Schizoparmaceae</taxon>
        <taxon>Coniella</taxon>
    </lineage>
</organism>
<protein>
    <recommendedName>
        <fullName evidence="5">Chitin synthesis regulation, congo red resistance, RCR protein</fullName>
    </recommendedName>
</protein>
<keyword evidence="2" id="KW-1133">Transmembrane helix</keyword>
<reference evidence="3 4" key="1">
    <citation type="journal article" date="2018" name="Mycol. Prog.">
        <title>Coniella lustricola, a new species from submerged detritus.</title>
        <authorList>
            <person name="Raudabaugh D.B."/>
            <person name="Iturriaga T."/>
            <person name="Carver A."/>
            <person name="Mondo S."/>
            <person name="Pangilinan J."/>
            <person name="Lipzen A."/>
            <person name="He G."/>
            <person name="Amirebrahimi M."/>
            <person name="Grigoriev I.V."/>
            <person name="Miller A.N."/>
        </authorList>
    </citation>
    <scope>NUCLEOTIDE SEQUENCE [LARGE SCALE GENOMIC DNA]</scope>
    <source>
        <strain evidence="3 4">B22-T-1</strain>
    </source>
</reference>
<proteinExistence type="predicted"/>
<dbReference type="OrthoDB" id="3556830at2759"/>
<dbReference type="PANTHER" id="PTHR28187:SF1">
    <property type="entry name" value="PROTEIN RCR1-RELATED"/>
    <property type="match status" value="1"/>
</dbReference>
<feature type="transmembrane region" description="Helical" evidence="2">
    <location>
        <begin position="34"/>
        <end position="55"/>
    </location>
</feature>
<keyword evidence="2" id="KW-0472">Membrane</keyword>
<sequence>MYIPQSTSGSLIARYYDCAYYGNCTSSYNSWGRWVLAGLVILAALFLALLWSCVVNRRRRRRGLQPRYGTGWMMHGPGSGRSSAPQYNQGGWYGQNNTNNPNSKYSGAAPPPPQYTPSAVPAQTTGQTFNSNEGYYGQHNGDVPLQQPTGSYYPTAGGEPVYQAPSGPPPAKH</sequence>
<evidence type="ECO:0000256" key="1">
    <source>
        <dbReference type="SAM" id="MobiDB-lite"/>
    </source>
</evidence>
<feature type="region of interest" description="Disordered" evidence="1">
    <location>
        <begin position="75"/>
        <end position="173"/>
    </location>
</feature>
<evidence type="ECO:0000313" key="3">
    <source>
        <dbReference type="EMBL" id="PSR99366.1"/>
    </source>
</evidence>
<feature type="compositionally biased region" description="Polar residues" evidence="1">
    <location>
        <begin position="80"/>
        <end position="105"/>
    </location>
</feature>
<feature type="compositionally biased region" description="Polar residues" evidence="1">
    <location>
        <begin position="121"/>
        <end position="133"/>
    </location>
</feature>
<dbReference type="EMBL" id="KZ678384">
    <property type="protein sequence ID" value="PSR99366.1"/>
    <property type="molecule type" value="Genomic_DNA"/>
</dbReference>
<evidence type="ECO:0008006" key="5">
    <source>
        <dbReference type="Google" id="ProtNLM"/>
    </source>
</evidence>
<gene>
    <name evidence="3" type="ORF">BD289DRAFT_471618</name>
</gene>
<keyword evidence="2" id="KW-0812">Transmembrane</keyword>
<accession>A0A2T3AIX4</accession>
<dbReference type="InParanoid" id="A0A2T3AIX4"/>
<dbReference type="InterPro" id="IPR020999">
    <property type="entry name" value="Chitin_synth_reg_RCR"/>
</dbReference>
<dbReference type="AlphaFoldDB" id="A0A2T3AIX4"/>
<dbReference type="Proteomes" id="UP000241462">
    <property type="component" value="Unassembled WGS sequence"/>
</dbReference>
<evidence type="ECO:0000313" key="4">
    <source>
        <dbReference type="Proteomes" id="UP000241462"/>
    </source>
</evidence>
<keyword evidence="4" id="KW-1185">Reference proteome</keyword>
<name>A0A2T3AIX4_9PEZI</name>
<dbReference type="PANTHER" id="PTHR28187">
    <property type="entry name" value="PROTEIN RCR1-RELATED"/>
    <property type="match status" value="1"/>
</dbReference>